<dbReference type="InterPro" id="IPR042099">
    <property type="entry name" value="ANL_N_sf"/>
</dbReference>
<dbReference type="Proteomes" id="UP000245697">
    <property type="component" value="Unassembled WGS sequence"/>
</dbReference>
<dbReference type="RefSeq" id="WP_158319512.1">
    <property type="nucleotide sequence ID" value="NZ_BONA01000083.1"/>
</dbReference>
<dbReference type="InterPro" id="IPR045851">
    <property type="entry name" value="AMP-bd_C_sf"/>
</dbReference>
<dbReference type="Gene3D" id="3.30.300.30">
    <property type="match status" value="1"/>
</dbReference>
<accession>A0A316EMU1</accession>
<dbReference type="InterPro" id="IPR050237">
    <property type="entry name" value="ATP-dep_AMP-bd_enzyme"/>
</dbReference>
<evidence type="ECO:0000313" key="2">
    <source>
        <dbReference type="EMBL" id="PWK33286.1"/>
    </source>
</evidence>
<dbReference type="PANTHER" id="PTHR43767:SF10">
    <property type="entry name" value="SURFACTIN SYNTHASE SUBUNIT 1"/>
    <property type="match status" value="1"/>
</dbReference>
<dbReference type="GO" id="GO:0016874">
    <property type="term" value="F:ligase activity"/>
    <property type="evidence" value="ECO:0007669"/>
    <property type="project" value="UniProtKB-KW"/>
</dbReference>
<evidence type="ECO:0000313" key="3">
    <source>
        <dbReference type="Proteomes" id="UP000245697"/>
    </source>
</evidence>
<dbReference type="PANTHER" id="PTHR43767">
    <property type="entry name" value="LONG-CHAIN-FATTY-ACID--COA LIGASE"/>
    <property type="match status" value="1"/>
</dbReference>
<gene>
    <name evidence="2" type="ORF">BC793_12876</name>
</gene>
<keyword evidence="2" id="KW-0436">Ligase</keyword>
<evidence type="ECO:0000259" key="1">
    <source>
        <dbReference type="Pfam" id="PF00501"/>
    </source>
</evidence>
<name>A0A316EMU1_9ACTN</name>
<keyword evidence="3" id="KW-1185">Reference proteome</keyword>
<dbReference type="Pfam" id="PF00501">
    <property type="entry name" value="AMP-binding"/>
    <property type="match status" value="1"/>
</dbReference>
<comment type="caution">
    <text evidence="2">The sequence shown here is derived from an EMBL/GenBank/DDBJ whole genome shotgun (WGS) entry which is preliminary data.</text>
</comment>
<organism evidence="2 3">
    <name type="scientific">Actinoplanes xinjiangensis</name>
    <dbReference type="NCBI Taxonomy" id="512350"/>
    <lineage>
        <taxon>Bacteria</taxon>
        <taxon>Bacillati</taxon>
        <taxon>Actinomycetota</taxon>
        <taxon>Actinomycetes</taxon>
        <taxon>Micromonosporales</taxon>
        <taxon>Micromonosporaceae</taxon>
        <taxon>Actinoplanes</taxon>
    </lineage>
</organism>
<dbReference type="SUPFAM" id="SSF56801">
    <property type="entry name" value="Acetyl-CoA synthetase-like"/>
    <property type="match status" value="1"/>
</dbReference>
<protein>
    <submittedName>
        <fullName evidence="2">Acyl-CoA synthetase (AMP-forming)/AMP-acid ligase II</fullName>
    </submittedName>
</protein>
<sequence>MGRPAFTRFLNTAREPRTGDPAGVRWGDEFVAWETLLDRGRHQAPAIRRGHAYVVDPGAGLDALAGLFAVATVPDTTLLWAVPGPLGVAHRQVAPAVSEIAPPVTGGPDRPLWGVCTSGSSGTPKVAIGYADQWESIALHYEQALYGPRYAGDPDTAVATCLPPQFSATFFMTVLPSLFLRRDLVLFAPHDWGAVHALAARRPTVVLAVPAVAAAACLGTTASTDMSRATLFLGGGHVSGERVRLIRQRYTGVELVNLYGTAETGAVSTDHDPGHNEHVGRPVDGKAVWLRDVGENGIGTLAAAGPDCAAYLWRPGETPVANGGYVTGTDYARFDDDGWLCLEGRVDGGEKFNGMLVYPRAVERHLLALDGVVDARVLVRRTATGLEQLVARVVGRIDEGAIREHCAVLAPADQPTVIECVSERDAAPAYSSHGKL</sequence>
<dbReference type="OrthoDB" id="3936150at2"/>
<dbReference type="Gene3D" id="3.40.50.12780">
    <property type="entry name" value="N-terminal domain of ligase-like"/>
    <property type="match status" value="1"/>
</dbReference>
<dbReference type="InterPro" id="IPR000873">
    <property type="entry name" value="AMP-dep_synth/lig_dom"/>
</dbReference>
<dbReference type="AlphaFoldDB" id="A0A316EMU1"/>
<dbReference type="EMBL" id="QGGR01000028">
    <property type="protein sequence ID" value="PWK33286.1"/>
    <property type="molecule type" value="Genomic_DNA"/>
</dbReference>
<feature type="domain" description="AMP-dependent synthetase/ligase" evidence="1">
    <location>
        <begin position="100"/>
        <end position="295"/>
    </location>
</feature>
<proteinExistence type="predicted"/>
<reference evidence="2 3" key="1">
    <citation type="submission" date="2018-05" db="EMBL/GenBank/DDBJ databases">
        <title>Genomic Encyclopedia of Archaeal and Bacterial Type Strains, Phase II (KMG-II): from individual species to whole genera.</title>
        <authorList>
            <person name="Goeker M."/>
        </authorList>
    </citation>
    <scope>NUCLEOTIDE SEQUENCE [LARGE SCALE GENOMIC DNA]</scope>
    <source>
        <strain evidence="2 3">DSM 45184</strain>
    </source>
</reference>